<evidence type="ECO:0000313" key="1">
    <source>
        <dbReference type="EMBL" id="KIY53929.1"/>
    </source>
</evidence>
<evidence type="ECO:0000313" key="2">
    <source>
        <dbReference type="Proteomes" id="UP000054144"/>
    </source>
</evidence>
<sequence length="385" mass="43075">MVALPTSFLRHLCSTLTPWQSCYAPKRTLERTAIAPAPLVNVAAVHPALDLEEIVHHIILFLRDDRATLMACSRVSNRFHFSCQRIIFSDLHLNACQVCDFVSVLSASPHLWSFVRHLDVSLEASPAREWEKMVEAMTSSSPYLTHVVSLDIRGGHYVGKATGTQLLPALLSALVVLWSHRAIQRLSIHHVPSTLMCYLSSRAGSCLSRLVSLSISMEDGEEMGDYVNHILAQAPCLREIRYSAVESSHSDIDPNPKFTLDLSKNTMLASLSIETPRLSCFSVAQLDLVIRCLRSHGSGTLETAEFAFTGQRETTALEALDEVLGNSELLPLLRSVTVCWDIAEYDQKEWFLNRKGEWVVDTRSALHRFSLTRERGVHVAVVSRW</sequence>
<evidence type="ECO:0008006" key="3">
    <source>
        <dbReference type="Google" id="ProtNLM"/>
    </source>
</evidence>
<accession>A0A0D7AQA9</accession>
<name>A0A0D7AQA9_9AGAR</name>
<dbReference type="EMBL" id="KN881583">
    <property type="protein sequence ID" value="KIY53929.1"/>
    <property type="molecule type" value="Genomic_DNA"/>
</dbReference>
<keyword evidence="2" id="KW-1185">Reference proteome</keyword>
<organism evidence="1 2">
    <name type="scientific">Fistulina hepatica ATCC 64428</name>
    <dbReference type="NCBI Taxonomy" id="1128425"/>
    <lineage>
        <taxon>Eukaryota</taxon>
        <taxon>Fungi</taxon>
        <taxon>Dikarya</taxon>
        <taxon>Basidiomycota</taxon>
        <taxon>Agaricomycotina</taxon>
        <taxon>Agaricomycetes</taxon>
        <taxon>Agaricomycetidae</taxon>
        <taxon>Agaricales</taxon>
        <taxon>Fistulinaceae</taxon>
        <taxon>Fistulina</taxon>
    </lineage>
</organism>
<gene>
    <name evidence="1" type="ORF">FISHEDRAFT_54908</name>
</gene>
<proteinExistence type="predicted"/>
<protein>
    <recommendedName>
        <fullName evidence="3">F-box domain-containing protein</fullName>
    </recommendedName>
</protein>
<dbReference type="OrthoDB" id="2882490at2759"/>
<reference evidence="1 2" key="1">
    <citation type="journal article" date="2015" name="Fungal Genet. Biol.">
        <title>Evolution of novel wood decay mechanisms in Agaricales revealed by the genome sequences of Fistulina hepatica and Cylindrobasidium torrendii.</title>
        <authorList>
            <person name="Floudas D."/>
            <person name="Held B.W."/>
            <person name="Riley R."/>
            <person name="Nagy L.G."/>
            <person name="Koehler G."/>
            <person name="Ransdell A.S."/>
            <person name="Younus H."/>
            <person name="Chow J."/>
            <person name="Chiniquy J."/>
            <person name="Lipzen A."/>
            <person name="Tritt A."/>
            <person name="Sun H."/>
            <person name="Haridas S."/>
            <person name="LaButti K."/>
            <person name="Ohm R.A."/>
            <person name="Kues U."/>
            <person name="Blanchette R.A."/>
            <person name="Grigoriev I.V."/>
            <person name="Minto R.E."/>
            <person name="Hibbett D.S."/>
        </authorList>
    </citation>
    <scope>NUCLEOTIDE SEQUENCE [LARGE SCALE GENOMIC DNA]</scope>
    <source>
        <strain evidence="1 2">ATCC 64428</strain>
    </source>
</reference>
<dbReference type="AlphaFoldDB" id="A0A0D7AQA9"/>
<dbReference type="Proteomes" id="UP000054144">
    <property type="component" value="Unassembled WGS sequence"/>
</dbReference>